<dbReference type="Pfam" id="PF13340">
    <property type="entry name" value="DUF4096"/>
    <property type="match status" value="1"/>
</dbReference>
<dbReference type="GO" id="GO:0004803">
    <property type="term" value="F:transposase activity"/>
    <property type="evidence" value="ECO:0007669"/>
    <property type="project" value="InterPro"/>
</dbReference>
<organism evidence="3 4">
    <name type="scientific">Aurantiacibacter zhengii</name>
    <dbReference type="NCBI Taxonomy" id="2307003"/>
    <lineage>
        <taxon>Bacteria</taxon>
        <taxon>Pseudomonadati</taxon>
        <taxon>Pseudomonadota</taxon>
        <taxon>Alphaproteobacteria</taxon>
        <taxon>Sphingomonadales</taxon>
        <taxon>Erythrobacteraceae</taxon>
        <taxon>Aurantiacibacter</taxon>
    </lineage>
</organism>
<dbReference type="OrthoDB" id="7401407at2"/>
<feature type="domain" description="Insertion element IS402-like" evidence="2">
    <location>
        <begin position="11"/>
        <end position="83"/>
    </location>
</feature>
<dbReference type="PANTHER" id="PTHR30007:SF1">
    <property type="entry name" value="BLR1914 PROTEIN"/>
    <property type="match status" value="1"/>
</dbReference>
<protein>
    <submittedName>
        <fullName evidence="3">IS5 family transposase</fullName>
    </submittedName>
</protein>
<dbReference type="Proteomes" id="UP000286576">
    <property type="component" value="Unassembled WGS sequence"/>
</dbReference>
<dbReference type="EMBL" id="QXFL01000002">
    <property type="protein sequence ID" value="RIV87991.1"/>
    <property type="molecule type" value="Genomic_DNA"/>
</dbReference>
<proteinExistence type="predicted"/>
<accession>A0A418NVF4</accession>
<evidence type="ECO:0000313" key="3">
    <source>
        <dbReference type="EMBL" id="RIV87991.1"/>
    </source>
</evidence>
<evidence type="ECO:0000259" key="1">
    <source>
        <dbReference type="Pfam" id="PF01609"/>
    </source>
</evidence>
<dbReference type="GO" id="GO:0006313">
    <property type="term" value="P:DNA transposition"/>
    <property type="evidence" value="ECO:0007669"/>
    <property type="project" value="InterPro"/>
</dbReference>
<dbReference type="Pfam" id="PF01609">
    <property type="entry name" value="DDE_Tnp_1"/>
    <property type="match status" value="1"/>
</dbReference>
<evidence type="ECO:0000259" key="2">
    <source>
        <dbReference type="Pfam" id="PF13340"/>
    </source>
</evidence>
<gene>
    <name evidence="3" type="ORF">D2V07_06735</name>
</gene>
<dbReference type="PANTHER" id="PTHR30007">
    <property type="entry name" value="PHP DOMAIN PROTEIN"/>
    <property type="match status" value="1"/>
</dbReference>
<dbReference type="AlphaFoldDB" id="A0A418NVF4"/>
<name>A0A418NVF4_9SPHN</name>
<dbReference type="InterPro" id="IPR002559">
    <property type="entry name" value="Transposase_11"/>
</dbReference>
<dbReference type="InterPro" id="IPR025161">
    <property type="entry name" value="IS402-like_dom"/>
</dbReference>
<dbReference type="GO" id="GO:0003677">
    <property type="term" value="F:DNA binding"/>
    <property type="evidence" value="ECO:0007669"/>
    <property type="project" value="InterPro"/>
</dbReference>
<sequence>MEAALGERIGVSDSEWELIGPLLPPERGRGCRPAQDNRRYFEGMMWIARTGAQWRHLPDEYGKWNSVFRRYRRWVSIGVFDAMLETLAELAGRDTAADMIDSTVVRAHHCAVGKKGTQQTEALGRSRGGFTTKLHARCDARGLPLGFVLTPGQAHDVQGFSPLFRMISDRIEAFLADRGYDADAIREEIAAAGVEAVIPPKANRRTPAPHDRVKYRWRNLVEQLFNKLKNWRRVATRYDKTKESYLGFVALASIKLWIPFVHEA</sequence>
<dbReference type="NCBIfam" id="NF033580">
    <property type="entry name" value="transpos_IS5_3"/>
    <property type="match status" value="1"/>
</dbReference>
<keyword evidence="4" id="KW-1185">Reference proteome</keyword>
<feature type="domain" description="Transposase IS4-like" evidence="1">
    <location>
        <begin position="100"/>
        <end position="240"/>
    </location>
</feature>
<comment type="caution">
    <text evidence="3">The sequence shown here is derived from an EMBL/GenBank/DDBJ whole genome shotgun (WGS) entry which is preliminary data.</text>
</comment>
<reference evidence="3 4" key="1">
    <citation type="submission" date="2018-08" db="EMBL/GenBank/DDBJ databases">
        <title>Erythrobacter zhengii sp.nov., a bacterium isolated from deep-sea sediment.</title>
        <authorList>
            <person name="Fang C."/>
            <person name="Wu Y.-H."/>
            <person name="Sun C."/>
            <person name="Wang H."/>
            <person name="Cheng H."/>
            <person name="Meng F.-X."/>
            <person name="Wang C.-S."/>
            <person name="Xu X.-W."/>
        </authorList>
    </citation>
    <scope>NUCLEOTIDE SEQUENCE [LARGE SCALE GENOMIC DNA]</scope>
    <source>
        <strain evidence="3 4">V18</strain>
    </source>
</reference>
<evidence type="ECO:0000313" key="4">
    <source>
        <dbReference type="Proteomes" id="UP000286576"/>
    </source>
</evidence>